<evidence type="ECO:0000256" key="2">
    <source>
        <dbReference type="ARBA" id="ARBA00011984"/>
    </source>
</evidence>
<organism evidence="6 7">
    <name type="scientific">Elysia crispata</name>
    <name type="common">lettuce slug</name>
    <dbReference type="NCBI Taxonomy" id="231223"/>
    <lineage>
        <taxon>Eukaryota</taxon>
        <taxon>Metazoa</taxon>
        <taxon>Spiralia</taxon>
        <taxon>Lophotrochozoa</taxon>
        <taxon>Mollusca</taxon>
        <taxon>Gastropoda</taxon>
        <taxon>Heterobranchia</taxon>
        <taxon>Euthyneura</taxon>
        <taxon>Panpulmonata</taxon>
        <taxon>Sacoglossa</taxon>
        <taxon>Placobranchoidea</taxon>
        <taxon>Plakobranchidae</taxon>
        <taxon>Elysia</taxon>
    </lineage>
</organism>
<comment type="caution">
    <text evidence="6">The sequence shown here is derived from an EMBL/GenBank/DDBJ whole genome shotgun (WGS) entry which is preliminary data.</text>
</comment>
<evidence type="ECO:0000313" key="7">
    <source>
        <dbReference type="Proteomes" id="UP001283361"/>
    </source>
</evidence>
<keyword evidence="7" id="KW-1185">Reference proteome</keyword>
<proteinExistence type="inferred from homology"/>
<dbReference type="PROSITE" id="PS51419">
    <property type="entry name" value="RAB"/>
    <property type="match status" value="1"/>
</dbReference>
<feature type="compositionally biased region" description="Basic and acidic residues" evidence="5">
    <location>
        <begin position="225"/>
        <end position="235"/>
    </location>
</feature>
<reference evidence="6" key="1">
    <citation type="journal article" date="2023" name="G3 (Bethesda)">
        <title>A reference genome for the long-term kleptoplast-retaining sea slug Elysia crispata morphotype clarki.</title>
        <authorList>
            <person name="Eastman K.E."/>
            <person name="Pendleton A.L."/>
            <person name="Shaikh M.A."/>
            <person name="Suttiyut T."/>
            <person name="Ogas R."/>
            <person name="Tomko P."/>
            <person name="Gavelis G."/>
            <person name="Widhalm J.R."/>
            <person name="Wisecaver J.H."/>
        </authorList>
    </citation>
    <scope>NUCLEOTIDE SEQUENCE</scope>
    <source>
        <strain evidence="6">ECLA1</strain>
    </source>
</reference>
<dbReference type="EMBL" id="JAWDGP010004709">
    <property type="protein sequence ID" value="KAK3762512.1"/>
    <property type="molecule type" value="Genomic_DNA"/>
</dbReference>
<comment type="catalytic activity">
    <reaction evidence="4">
        <text>GTP + H2O = GDP + phosphate + H(+)</text>
        <dbReference type="Rhea" id="RHEA:19669"/>
        <dbReference type="ChEBI" id="CHEBI:15377"/>
        <dbReference type="ChEBI" id="CHEBI:15378"/>
        <dbReference type="ChEBI" id="CHEBI:37565"/>
        <dbReference type="ChEBI" id="CHEBI:43474"/>
        <dbReference type="ChEBI" id="CHEBI:58189"/>
        <dbReference type="EC" id="3.6.5.2"/>
    </reaction>
</comment>
<dbReference type="Proteomes" id="UP001283361">
    <property type="component" value="Unassembled WGS sequence"/>
</dbReference>
<dbReference type="EC" id="3.6.5.2" evidence="2"/>
<dbReference type="GO" id="GO:0003925">
    <property type="term" value="F:G protein activity"/>
    <property type="evidence" value="ECO:0007669"/>
    <property type="project" value="UniProtKB-EC"/>
</dbReference>
<name>A0AAE1D9R9_9GAST</name>
<dbReference type="AlphaFoldDB" id="A0AAE1D9R9"/>
<feature type="region of interest" description="Disordered" evidence="5">
    <location>
        <begin position="215"/>
        <end position="235"/>
    </location>
</feature>
<dbReference type="PRINTS" id="PR00449">
    <property type="entry name" value="RASTRNSFRMNG"/>
</dbReference>
<dbReference type="SUPFAM" id="SSF52540">
    <property type="entry name" value="P-loop containing nucleoside triphosphate hydrolases"/>
    <property type="match status" value="1"/>
</dbReference>
<comment type="similarity">
    <text evidence="1">Belongs to the small GTPase superfamily. Ras family.</text>
</comment>
<gene>
    <name evidence="6" type="ORF">RRG08_017234</name>
</gene>
<sequence>MTALRIIVLGGHMVGKSAATVRFLTKRFIGEYSSDTDFLYRSSIKEEGQLIDVEVLDTCAKHIHPVDEAKASWADAFVVVHSILSRESFILAKDLIQAIRNLRSSAFTPVLLLANMTDLDHRRQVMTAEGREYFEVSAAEDVCVALAFRTFLHEVRLAQQQLRSSSLKRRRSSLATVSRRLGAMFGKKDSANGGAGASNSNGICSGGGGPVAFHSLTDINGNRKSSLDSKDVGKT</sequence>
<dbReference type="GO" id="GO:0005525">
    <property type="term" value="F:GTP binding"/>
    <property type="evidence" value="ECO:0007669"/>
    <property type="project" value="InterPro"/>
</dbReference>
<evidence type="ECO:0000256" key="1">
    <source>
        <dbReference type="ARBA" id="ARBA00008344"/>
    </source>
</evidence>
<dbReference type="SMART" id="SM00175">
    <property type="entry name" value="RAB"/>
    <property type="match status" value="1"/>
</dbReference>
<dbReference type="PANTHER" id="PTHR45704">
    <property type="entry name" value="RAS-LIKE FAMILY MEMBER 11"/>
    <property type="match status" value="1"/>
</dbReference>
<dbReference type="InterPro" id="IPR027417">
    <property type="entry name" value="P-loop_NTPase"/>
</dbReference>
<evidence type="ECO:0000313" key="6">
    <source>
        <dbReference type="EMBL" id="KAK3762512.1"/>
    </source>
</evidence>
<dbReference type="InterPro" id="IPR001806">
    <property type="entry name" value="Small_GTPase"/>
</dbReference>
<dbReference type="Pfam" id="PF00071">
    <property type="entry name" value="Ras"/>
    <property type="match status" value="1"/>
</dbReference>
<protein>
    <recommendedName>
        <fullName evidence="2">small monomeric GTPase</fullName>
        <ecNumber evidence="2">3.6.5.2</ecNumber>
    </recommendedName>
</protein>
<accession>A0AAE1D9R9</accession>
<evidence type="ECO:0000256" key="4">
    <source>
        <dbReference type="ARBA" id="ARBA00048098"/>
    </source>
</evidence>
<dbReference type="PROSITE" id="PS51421">
    <property type="entry name" value="RAS"/>
    <property type="match status" value="1"/>
</dbReference>
<keyword evidence="3" id="KW-0378">Hydrolase</keyword>
<dbReference type="Gene3D" id="3.40.50.300">
    <property type="entry name" value="P-loop containing nucleotide triphosphate hydrolases"/>
    <property type="match status" value="1"/>
</dbReference>
<dbReference type="InterPro" id="IPR051065">
    <property type="entry name" value="Ras-related_GTPase"/>
</dbReference>
<dbReference type="SMART" id="SM00173">
    <property type="entry name" value="RAS"/>
    <property type="match status" value="1"/>
</dbReference>
<evidence type="ECO:0000256" key="5">
    <source>
        <dbReference type="SAM" id="MobiDB-lite"/>
    </source>
</evidence>
<evidence type="ECO:0000256" key="3">
    <source>
        <dbReference type="ARBA" id="ARBA00022801"/>
    </source>
</evidence>